<dbReference type="PANTHER" id="PTHR42918">
    <property type="entry name" value="LYSYL-TRNA SYNTHETASE"/>
    <property type="match status" value="1"/>
</dbReference>
<dbReference type="PROSITE" id="PS50862">
    <property type="entry name" value="AA_TRNA_LIGASE_II"/>
    <property type="match status" value="1"/>
</dbReference>
<proteinExistence type="predicted"/>
<dbReference type="PATRIC" id="fig|1618727.3.peg.139"/>
<evidence type="ECO:0000313" key="8">
    <source>
        <dbReference type="Proteomes" id="UP000186383"/>
    </source>
</evidence>
<dbReference type="NCBIfam" id="NF001756">
    <property type="entry name" value="PRK00484.1"/>
    <property type="match status" value="1"/>
</dbReference>
<organism evidence="7 8">
    <name type="scientific">Candidatus Nomurabacteria bacterium GW2011_GWA1_35_8</name>
    <dbReference type="NCBI Taxonomy" id="1618727"/>
    <lineage>
        <taxon>Bacteria</taxon>
        <taxon>Candidatus Nomuraibacteriota</taxon>
    </lineage>
</organism>
<dbReference type="CDD" id="cd04322">
    <property type="entry name" value="LysRS_N"/>
    <property type="match status" value="1"/>
</dbReference>
<protein>
    <submittedName>
        <fullName evidence="7">Lysine-tRNA ligase</fullName>
    </submittedName>
</protein>
<dbReference type="InterPro" id="IPR018149">
    <property type="entry name" value="Lys-tRNA-synth_II_C"/>
</dbReference>
<dbReference type="Gene3D" id="3.30.930.10">
    <property type="entry name" value="Bira Bifunctional Protein, Domain 2"/>
    <property type="match status" value="1"/>
</dbReference>
<dbReference type="InterPro" id="IPR045864">
    <property type="entry name" value="aa-tRNA-synth_II/BPL/LPL"/>
</dbReference>
<dbReference type="AlphaFoldDB" id="A0A0G0G234"/>
<evidence type="ECO:0000256" key="5">
    <source>
        <dbReference type="SAM" id="Coils"/>
    </source>
</evidence>
<reference evidence="7 8" key="1">
    <citation type="journal article" date="2015" name="Nature">
        <title>rRNA introns, odd ribosomes, and small enigmatic genomes across a large radiation of phyla.</title>
        <authorList>
            <person name="Brown C.T."/>
            <person name="Hug L.A."/>
            <person name="Thomas B.C."/>
            <person name="Sharon I."/>
            <person name="Castelle C.J."/>
            <person name="Singh A."/>
            <person name="Wilkins M.J."/>
            <person name="Williams K.H."/>
            <person name="Banfield J.F."/>
        </authorList>
    </citation>
    <scope>NUCLEOTIDE SEQUENCE [LARGE SCALE GENOMIC DNA]</scope>
</reference>
<dbReference type="GO" id="GO:0005829">
    <property type="term" value="C:cytosol"/>
    <property type="evidence" value="ECO:0007669"/>
    <property type="project" value="TreeGrafter"/>
</dbReference>
<evidence type="ECO:0000313" key="7">
    <source>
        <dbReference type="EMBL" id="KKP85822.1"/>
    </source>
</evidence>
<sequence>MSSIDEIREARIKKLKLLKDKGMNPYPAESKRDLFINDAVVNFNNLEKEKEAKWIAGRIMSIRGQGAIVFITLNDGTGHFQGLLKKDVIGDKKFDFWNEVVDIGDFVEIHGTFFTTNRGEKTMEAKDWRMLSKSLRPLPEKWHGLQDVEERFRKRYLDILMDPEIKNLFEKKAKFWDATRNFLRKENFLEVETPTIEVTTGGAEAKPFKTHHNDFDMDVYMRISVGELWQKRLMAAGFPRTFEIGRVYRNEGSSPEHTQEFTNMEFYASYMNIEEGKKLVRDLYIKIAEEVFGKTEFETRGHKFDLADKWKEIDYVEEVKKQTGVDVLEDSEEKMEKALKKLNVEFQGKNKERMTDSLWKYCRKNISGPVYLVNHPKLVAPLSKENSKDSRKTEMFQVIIAGSEIGRAHAELNDPIDQKKRFDEQNKLIEGGDEEAMMPDMEFVEMLEYGMPPNFGFGFGERFFAFLIDKPLRETQFFPLMKPKI</sequence>
<dbReference type="EMBL" id="LBQW01000006">
    <property type="protein sequence ID" value="KKP85822.1"/>
    <property type="molecule type" value="Genomic_DNA"/>
</dbReference>
<dbReference type="Proteomes" id="UP000186383">
    <property type="component" value="Unassembled WGS sequence"/>
</dbReference>
<gene>
    <name evidence="7" type="ORF">UR88_C0006G0006</name>
</gene>
<name>A0A0G0G234_9BACT</name>
<keyword evidence="5" id="KW-0175">Coiled coil</keyword>
<dbReference type="GO" id="GO:0006430">
    <property type="term" value="P:lysyl-tRNA aminoacylation"/>
    <property type="evidence" value="ECO:0007669"/>
    <property type="project" value="InterPro"/>
</dbReference>
<dbReference type="InterPro" id="IPR004365">
    <property type="entry name" value="NA-bd_OB_tRNA"/>
</dbReference>
<keyword evidence="4" id="KW-0030">Aminoacyl-tRNA synthetase</keyword>
<dbReference type="SUPFAM" id="SSF55681">
    <property type="entry name" value="Class II aaRS and biotin synthetases"/>
    <property type="match status" value="1"/>
</dbReference>
<feature type="coiled-coil region" evidence="5">
    <location>
        <begin position="325"/>
        <end position="352"/>
    </location>
</feature>
<dbReference type="PANTHER" id="PTHR42918:SF15">
    <property type="entry name" value="LYSINE--TRNA LIGASE, CHLOROPLASTIC_MITOCHONDRIAL"/>
    <property type="match status" value="1"/>
</dbReference>
<comment type="caution">
    <text evidence="7">The sequence shown here is derived from an EMBL/GenBank/DDBJ whole genome shotgun (WGS) entry which is preliminary data.</text>
</comment>
<dbReference type="Pfam" id="PF00152">
    <property type="entry name" value="tRNA-synt_2"/>
    <property type="match status" value="1"/>
</dbReference>
<dbReference type="SUPFAM" id="SSF50249">
    <property type="entry name" value="Nucleic acid-binding proteins"/>
    <property type="match status" value="1"/>
</dbReference>
<dbReference type="GO" id="GO:0004824">
    <property type="term" value="F:lysine-tRNA ligase activity"/>
    <property type="evidence" value="ECO:0007669"/>
    <property type="project" value="InterPro"/>
</dbReference>
<dbReference type="InterPro" id="IPR044136">
    <property type="entry name" value="Lys-tRNA-ligase_II_N"/>
</dbReference>
<evidence type="ECO:0000256" key="2">
    <source>
        <dbReference type="ARBA" id="ARBA00022741"/>
    </source>
</evidence>
<dbReference type="Gene3D" id="2.40.50.140">
    <property type="entry name" value="Nucleic acid-binding proteins"/>
    <property type="match status" value="1"/>
</dbReference>
<dbReference type="GO" id="GO:0000049">
    <property type="term" value="F:tRNA binding"/>
    <property type="evidence" value="ECO:0007669"/>
    <property type="project" value="TreeGrafter"/>
</dbReference>
<dbReference type="GO" id="GO:0005524">
    <property type="term" value="F:ATP binding"/>
    <property type="evidence" value="ECO:0007669"/>
    <property type="project" value="UniProtKB-KW"/>
</dbReference>
<keyword evidence="3" id="KW-0067">ATP-binding</keyword>
<dbReference type="InterPro" id="IPR006195">
    <property type="entry name" value="aa-tRNA-synth_II"/>
</dbReference>
<keyword evidence="2" id="KW-0547">Nucleotide-binding</keyword>
<evidence type="ECO:0000259" key="6">
    <source>
        <dbReference type="PROSITE" id="PS50862"/>
    </source>
</evidence>
<evidence type="ECO:0000256" key="3">
    <source>
        <dbReference type="ARBA" id="ARBA00022840"/>
    </source>
</evidence>
<dbReference type="InterPro" id="IPR012340">
    <property type="entry name" value="NA-bd_OB-fold"/>
</dbReference>
<evidence type="ECO:0000256" key="1">
    <source>
        <dbReference type="ARBA" id="ARBA00022598"/>
    </source>
</evidence>
<dbReference type="PRINTS" id="PR00982">
    <property type="entry name" value="TRNASYNTHLYS"/>
</dbReference>
<dbReference type="Pfam" id="PF01336">
    <property type="entry name" value="tRNA_anti-codon"/>
    <property type="match status" value="1"/>
</dbReference>
<keyword evidence="1 7" id="KW-0436">Ligase</keyword>
<evidence type="ECO:0000256" key="4">
    <source>
        <dbReference type="ARBA" id="ARBA00023146"/>
    </source>
</evidence>
<accession>A0A0G0G234</accession>
<feature type="domain" description="Aminoacyl-transfer RNA synthetases class-II family profile" evidence="6">
    <location>
        <begin position="178"/>
        <end position="483"/>
    </location>
</feature>
<dbReference type="InterPro" id="IPR004364">
    <property type="entry name" value="Aa-tRNA-synt_II"/>
</dbReference>